<reference evidence="1" key="1">
    <citation type="submission" date="2023-07" db="EMBL/GenBank/DDBJ databases">
        <title>draft genome sequence of fig (Ficus carica).</title>
        <authorList>
            <person name="Takahashi T."/>
            <person name="Nishimura K."/>
        </authorList>
    </citation>
    <scope>NUCLEOTIDE SEQUENCE</scope>
</reference>
<dbReference type="Proteomes" id="UP001187192">
    <property type="component" value="Unassembled WGS sequence"/>
</dbReference>
<sequence length="100" mass="11833">MEPRYDTRPQYTESSPNLQALIAQFSEETKLCIEKLERMEVLRQLQAELAQIQVELSRINAPPNNSIEAMKRKALTLNFYKELETCNEFHHYEPIPHEEE</sequence>
<protein>
    <submittedName>
        <fullName evidence="1">Uncharacterized protein</fullName>
    </submittedName>
</protein>
<dbReference type="AlphaFoldDB" id="A0AA88DDT5"/>
<evidence type="ECO:0000313" key="2">
    <source>
        <dbReference type="Proteomes" id="UP001187192"/>
    </source>
</evidence>
<organism evidence="1 2">
    <name type="scientific">Ficus carica</name>
    <name type="common">Common fig</name>
    <dbReference type="NCBI Taxonomy" id="3494"/>
    <lineage>
        <taxon>Eukaryota</taxon>
        <taxon>Viridiplantae</taxon>
        <taxon>Streptophyta</taxon>
        <taxon>Embryophyta</taxon>
        <taxon>Tracheophyta</taxon>
        <taxon>Spermatophyta</taxon>
        <taxon>Magnoliopsida</taxon>
        <taxon>eudicotyledons</taxon>
        <taxon>Gunneridae</taxon>
        <taxon>Pentapetalae</taxon>
        <taxon>rosids</taxon>
        <taxon>fabids</taxon>
        <taxon>Rosales</taxon>
        <taxon>Moraceae</taxon>
        <taxon>Ficeae</taxon>
        <taxon>Ficus</taxon>
    </lineage>
</organism>
<comment type="caution">
    <text evidence="1">The sequence shown here is derived from an EMBL/GenBank/DDBJ whole genome shotgun (WGS) entry which is preliminary data.</text>
</comment>
<gene>
    <name evidence="1" type="ORF">TIFTF001_023537</name>
</gene>
<accession>A0AA88DDT5</accession>
<evidence type="ECO:0000313" key="1">
    <source>
        <dbReference type="EMBL" id="GMN54400.1"/>
    </source>
</evidence>
<proteinExistence type="predicted"/>
<name>A0AA88DDT5_FICCA</name>
<dbReference type="EMBL" id="BTGU01000051">
    <property type="protein sequence ID" value="GMN54400.1"/>
    <property type="molecule type" value="Genomic_DNA"/>
</dbReference>
<keyword evidence="2" id="KW-1185">Reference proteome</keyword>